<evidence type="ECO:0000313" key="3">
    <source>
        <dbReference type="EMBL" id="QAA32578.1"/>
    </source>
</evidence>
<sequence length="285" mass="32890">MDNKMKVKKLSLDFGVLIIAAIVYFTYFAVAKHKVELWMILKALIEFLTAFICVAIIEFISIRENRSIEIFSSKTAIIPFCIIFSLNIFSAIILDRFFGLNNSTTGKSNFTIVFLFQLVITSYILISYLFKIKLSSFKWNISKKTFLYIILLFLIINISDLINSLLLNGKIITATGHNYIVWLFISTSFHIFYPALCEEVLWRGILISALRGMRIKNEYCNIIQAVLFGLAHTFMIGTNISFIFVLHTAVQMIWGYVFGKLYFKTKSLVPGMIFHALFNTRYFIV</sequence>
<evidence type="ECO:0000259" key="2">
    <source>
        <dbReference type="Pfam" id="PF02517"/>
    </source>
</evidence>
<dbReference type="OrthoDB" id="371054at2"/>
<dbReference type="EMBL" id="CP025746">
    <property type="protein sequence ID" value="QAA32578.1"/>
    <property type="molecule type" value="Genomic_DNA"/>
</dbReference>
<feature type="transmembrane region" description="Helical" evidence="1">
    <location>
        <begin position="179"/>
        <end position="197"/>
    </location>
</feature>
<dbReference type="InterPro" id="IPR003675">
    <property type="entry name" value="Rce1/LyrA-like_dom"/>
</dbReference>
<dbReference type="AlphaFoldDB" id="A0A410DUA2"/>
<evidence type="ECO:0000256" key="1">
    <source>
        <dbReference type="SAM" id="Phobius"/>
    </source>
</evidence>
<dbReference type="RefSeq" id="WP_128213366.1">
    <property type="nucleotide sequence ID" value="NZ_CP025746.1"/>
</dbReference>
<proteinExistence type="predicted"/>
<feature type="transmembrane region" description="Helical" evidence="1">
    <location>
        <begin position="146"/>
        <end position="167"/>
    </location>
</feature>
<feature type="transmembrane region" description="Helical" evidence="1">
    <location>
        <begin position="37"/>
        <end position="57"/>
    </location>
</feature>
<keyword evidence="1" id="KW-0812">Transmembrane</keyword>
<gene>
    <name evidence="3" type="ORF">C1I91_13555</name>
</gene>
<feature type="transmembrane region" description="Helical" evidence="1">
    <location>
        <begin position="218"/>
        <end position="236"/>
    </location>
</feature>
<keyword evidence="1" id="KW-0472">Membrane</keyword>
<feature type="domain" description="CAAX prenyl protease 2/Lysostaphin resistance protein A-like" evidence="2">
    <location>
        <begin position="182"/>
        <end position="280"/>
    </location>
</feature>
<evidence type="ECO:0000313" key="4">
    <source>
        <dbReference type="Proteomes" id="UP000286268"/>
    </source>
</evidence>
<keyword evidence="1" id="KW-1133">Transmembrane helix</keyword>
<dbReference type="GO" id="GO:0004175">
    <property type="term" value="F:endopeptidase activity"/>
    <property type="evidence" value="ECO:0007669"/>
    <property type="project" value="UniProtKB-ARBA"/>
</dbReference>
<dbReference type="GO" id="GO:0080120">
    <property type="term" value="P:CAAX-box protein maturation"/>
    <property type="evidence" value="ECO:0007669"/>
    <property type="project" value="UniProtKB-ARBA"/>
</dbReference>
<name>A0A410DUA2_9CLOT</name>
<dbReference type="Pfam" id="PF02517">
    <property type="entry name" value="Rce1-like"/>
    <property type="match status" value="1"/>
</dbReference>
<protein>
    <recommendedName>
        <fullName evidence="2">CAAX prenyl protease 2/Lysostaphin resistance protein A-like domain-containing protein</fullName>
    </recommendedName>
</protein>
<feature type="transmembrane region" description="Helical" evidence="1">
    <location>
        <begin position="77"/>
        <end position="98"/>
    </location>
</feature>
<accession>A0A410DUA2</accession>
<feature type="transmembrane region" description="Helical" evidence="1">
    <location>
        <begin position="12"/>
        <end position="31"/>
    </location>
</feature>
<feature type="transmembrane region" description="Helical" evidence="1">
    <location>
        <begin position="110"/>
        <end position="130"/>
    </location>
</feature>
<dbReference type="Proteomes" id="UP000286268">
    <property type="component" value="Chromosome"/>
</dbReference>
<dbReference type="KEGG" id="cmah:C1I91_13555"/>
<reference evidence="3 4" key="1">
    <citation type="submission" date="2018-01" db="EMBL/GenBank/DDBJ databases">
        <title>Genome Sequencing and Assembly of Anaerobacter polyendosporus strain CT4.</title>
        <authorList>
            <person name="Tachaapaikoon C."/>
            <person name="Sutheeworapong S."/>
            <person name="Jenjaroenpun P."/>
            <person name="Wongsurawat T."/>
            <person name="Nookeaw I."/>
            <person name="Cheawchanlertfa P."/>
            <person name="Kosugi A."/>
            <person name="Cheevadhanarak S."/>
            <person name="Ratanakhanokchai K."/>
        </authorList>
    </citation>
    <scope>NUCLEOTIDE SEQUENCE [LARGE SCALE GENOMIC DNA]</scope>
    <source>
        <strain evidence="3 4">CT4</strain>
    </source>
</reference>
<keyword evidence="4" id="KW-1185">Reference proteome</keyword>
<organism evidence="3 4">
    <name type="scientific">Clostridium manihotivorum</name>
    <dbReference type="NCBI Taxonomy" id="2320868"/>
    <lineage>
        <taxon>Bacteria</taxon>
        <taxon>Bacillati</taxon>
        <taxon>Bacillota</taxon>
        <taxon>Clostridia</taxon>
        <taxon>Eubacteriales</taxon>
        <taxon>Clostridiaceae</taxon>
        <taxon>Clostridium</taxon>
    </lineage>
</organism>